<reference evidence="2" key="1">
    <citation type="submission" date="2019-11" db="EMBL/GenBank/DDBJ databases">
        <title>The nuclear and mitochondrial genomes of Frieseomelitta varia - a highly eusocial stingless bee (Meliponini) with a permanently sterile worker caste.</title>
        <authorList>
            <person name="Freitas F.C.P."/>
            <person name="Lourenco A.P."/>
            <person name="Nunes F.M.F."/>
            <person name="Paschoal A.R."/>
            <person name="Abreu F.C.P."/>
            <person name="Barbin F.O."/>
            <person name="Bataglia L."/>
            <person name="Cardoso-Junior C.A.M."/>
            <person name="Cervoni M.S."/>
            <person name="Silva S.R."/>
            <person name="Dalarmi F."/>
            <person name="Del Lama M.A."/>
            <person name="Depintor T.S."/>
            <person name="Ferreira K.M."/>
            <person name="Goria P.S."/>
            <person name="Jaskot M.C."/>
            <person name="Lago D.C."/>
            <person name="Luna-Lucena D."/>
            <person name="Moda L.M."/>
            <person name="Nascimento L."/>
            <person name="Pedrino M."/>
            <person name="Rabico F.O."/>
            <person name="Sanches F.C."/>
            <person name="Santos D.E."/>
            <person name="Santos C.G."/>
            <person name="Vieira J."/>
            <person name="Lopes T.F."/>
            <person name="Barchuk A.R."/>
            <person name="Hartfelder K."/>
            <person name="Simoes Z.L.P."/>
            <person name="Bitondi M.M.G."/>
            <person name="Pinheiro D.G."/>
        </authorList>
    </citation>
    <scope>NUCLEOTIDE SEQUENCE</scope>
    <source>
        <strain evidence="2">USP_RPSP 00005682</strain>
        <tissue evidence="2">Whole individual</tissue>
    </source>
</reference>
<accession>A0A833RZD6</accession>
<evidence type="ECO:0000259" key="1">
    <source>
        <dbReference type="Pfam" id="PF16177"/>
    </source>
</evidence>
<dbReference type="GO" id="GO:0003987">
    <property type="term" value="F:acetate-CoA ligase activity"/>
    <property type="evidence" value="ECO:0007669"/>
    <property type="project" value="TreeGrafter"/>
</dbReference>
<dbReference type="InterPro" id="IPR042099">
    <property type="entry name" value="ANL_N_sf"/>
</dbReference>
<dbReference type="AlphaFoldDB" id="A0A833RZD6"/>
<dbReference type="PANTHER" id="PTHR24095:SF244">
    <property type="entry name" value="ACETYL-COENZYME A SYNTHETASE"/>
    <property type="match status" value="1"/>
</dbReference>
<organism evidence="2 3">
    <name type="scientific">Frieseomelitta varia</name>
    <dbReference type="NCBI Taxonomy" id="561572"/>
    <lineage>
        <taxon>Eukaryota</taxon>
        <taxon>Metazoa</taxon>
        <taxon>Ecdysozoa</taxon>
        <taxon>Arthropoda</taxon>
        <taxon>Hexapoda</taxon>
        <taxon>Insecta</taxon>
        <taxon>Pterygota</taxon>
        <taxon>Neoptera</taxon>
        <taxon>Endopterygota</taxon>
        <taxon>Hymenoptera</taxon>
        <taxon>Apocrita</taxon>
        <taxon>Aculeata</taxon>
        <taxon>Apoidea</taxon>
        <taxon>Anthophila</taxon>
        <taxon>Apidae</taxon>
        <taxon>Frieseomelitta</taxon>
    </lineage>
</organism>
<dbReference type="Pfam" id="PF16177">
    <property type="entry name" value="ACAS_N"/>
    <property type="match status" value="1"/>
</dbReference>
<dbReference type="PANTHER" id="PTHR24095">
    <property type="entry name" value="ACETYL-COENZYME A SYNTHETASE"/>
    <property type="match status" value="1"/>
</dbReference>
<keyword evidence="3" id="KW-1185">Reference proteome</keyword>
<comment type="caution">
    <text evidence="2">The sequence shown here is derived from an EMBL/GenBank/DDBJ whole genome shotgun (WGS) entry which is preliminary data.</text>
</comment>
<protein>
    <recommendedName>
        <fullName evidence="1">Acetyl-coenzyme A synthetase N-terminal domain-containing protein</fullName>
    </recommendedName>
</protein>
<dbReference type="Proteomes" id="UP000655588">
    <property type="component" value="Unassembled WGS sequence"/>
</dbReference>
<feature type="domain" description="Acetyl-coenzyme A synthetase N-terminal" evidence="1">
    <location>
        <begin position="15"/>
        <end position="69"/>
    </location>
</feature>
<evidence type="ECO:0000313" key="2">
    <source>
        <dbReference type="EMBL" id="KAF3424296.1"/>
    </source>
</evidence>
<name>A0A833RZD6_9HYME</name>
<dbReference type="GO" id="GO:0006085">
    <property type="term" value="P:acetyl-CoA biosynthetic process"/>
    <property type="evidence" value="ECO:0007669"/>
    <property type="project" value="TreeGrafter"/>
</dbReference>
<dbReference type="InterPro" id="IPR032387">
    <property type="entry name" value="ACAS_N"/>
</dbReference>
<gene>
    <name evidence="2" type="ORF">E2986_10896</name>
</gene>
<dbReference type="Gene3D" id="3.40.50.12780">
    <property type="entry name" value="N-terminal domain of ligase-like"/>
    <property type="match status" value="1"/>
</dbReference>
<proteinExistence type="predicted"/>
<dbReference type="EMBL" id="WNWW01000480">
    <property type="protein sequence ID" value="KAF3424296.1"/>
    <property type="molecule type" value="Genomic_DNA"/>
</dbReference>
<sequence length="102" mass="12089">MKNYLEFHVICFFFRSVKNPQEFWSEIAKEFYWETPATEDKFFSYNFDLNKGDIFIKWMEGASTNISFNLLDKNVKSGNDVLEIAFLKYQQETASACYCKTS</sequence>
<evidence type="ECO:0000313" key="3">
    <source>
        <dbReference type="Proteomes" id="UP000655588"/>
    </source>
</evidence>